<feature type="compositionally biased region" description="Low complexity" evidence="1">
    <location>
        <begin position="630"/>
        <end position="641"/>
    </location>
</feature>
<feature type="compositionally biased region" description="Low complexity" evidence="1">
    <location>
        <begin position="605"/>
        <end position="618"/>
    </location>
</feature>
<accession>A0A7R9I2F6</accession>
<feature type="region of interest" description="Disordered" evidence="1">
    <location>
        <begin position="477"/>
        <end position="569"/>
    </location>
</feature>
<gene>
    <name evidence="3" type="ORF">TBIB3V08_LOCUS7465</name>
</gene>
<feature type="compositionally biased region" description="Polar residues" evidence="1">
    <location>
        <begin position="56"/>
        <end position="69"/>
    </location>
</feature>
<feature type="compositionally biased region" description="Basic and acidic residues" evidence="1">
    <location>
        <begin position="83"/>
        <end position="95"/>
    </location>
</feature>
<organism evidence="3">
    <name type="scientific">Timema bartmani</name>
    <dbReference type="NCBI Taxonomy" id="61472"/>
    <lineage>
        <taxon>Eukaryota</taxon>
        <taxon>Metazoa</taxon>
        <taxon>Ecdysozoa</taxon>
        <taxon>Arthropoda</taxon>
        <taxon>Hexapoda</taxon>
        <taxon>Insecta</taxon>
        <taxon>Pterygota</taxon>
        <taxon>Neoptera</taxon>
        <taxon>Polyneoptera</taxon>
        <taxon>Phasmatodea</taxon>
        <taxon>Timematodea</taxon>
        <taxon>Timematoidea</taxon>
        <taxon>Timematidae</taxon>
        <taxon>Timema</taxon>
    </lineage>
</organism>
<reference evidence="3" key="1">
    <citation type="submission" date="2020-11" db="EMBL/GenBank/DDBJ databases">
        <authorList>
            <person name="Tran Van P."/>
        </authorList>
    </citation>
    <scope>NUCLEOTIDE SEQUENCE</scope>
</reference>
<proteinExistence type="predicted"/>
<dbReference type="PANTHER" id="PTHR39072">
    <property type="entry name" value="RE48511P"/>
    <property type="match status" value="1"/>
</dbReference>
<evidence type="ECO:0000259" key="2">
    <source>
        <dbReference type="Pfam" id="PF15950"/>
    </source>
</evidence>
<protein>
    <recommendedName>
        <fullName evidence="2">DUF4758 domain-containing protein</fullName>
    </recommendedName>
</protein>
<name>A0A7R9I2F6_9NEOP</name>
<evidence type="ECO:0000256" key="1">
    <source>
        <dbReference type="SAM" id="MobiDB-lite"/>
    </source>
</evidence>
<feature type="compositionally biased region" description="Low complexity" evidence="1">
    <location>
        <begin position="529"/>
        <end position="541"/>
    </location>
</feature>
<dbReference type="InterPro" id="IPR031866">
    <property type="entry name" value="DUF4758"/>
</dbReference>
<sequence length="1358" mass="147943">MQAAAAMQRQNEAVELLTQTVYGFLDFTTTIGNTVMVFSPQSAPPEGETKLPKSSVIETRPTTQVSVVTSPPEIKPSKTTGKGSEKKASSTEQKLHKVSSSIEEVKVAILSSVVEVRAPSSVVNVLEGPRVFSSKVEVRGGQQATSSRVEVVSQLEPQMLASQVNIILGPSYEEPFSSQVEVKTSSDEPALSGNNIFEPEYDFLSRQPSEIVDETYRRAIDLIVHDQVLSDNSSRARGAEATEELYAPKRSKATIETQINHGPILSSKSGPQNPELSRPTAFMLLSVASYSLLNAELSLAAAVGLFSGVVYSSGAFRLQARLVKLVFNLKPSSRFHLKAANRQSVEVRSKVNVVSSSKEDFLKTRVPSAGDPLHPTGLVTKLGGTIIKEGVTTVHETKVIGTYISGKYAQVLQSTSHVYNNKPKPTPSSSLRILKTAAPSLGGKFRSPHLDPTPVGTLHDETAALPLEALFNSVHGPNLVRSSRRPAGPPPSPRYARMSMNNLNRFGNRKKGSETKEQELDEDYEQEVTTTTRRSSSSWTSGVRATPSSRHKTTPSKHGSARFGGRVNHTPELATVSVFSEVSVSPSGGRRYQQTSSRRGGFRPTTSATTTTTTQGDTFTRRGYKPRVQSSSVDSSSSSSSLYKFKLNRPGGNAGRWQYKTTAKPRISIRKQPEDGLDNVTLASPSIQQPNIIEARSRSDDDDQGLPMSPVDVELMSSEPERGQDKDVDALPVVAETIKVEISTPADFKDIYYEIATIKSPYTFQVGTVKNTRYITVTSTIEKSLEPDSTSSEPLTENLLASTTAPIYAKESTLPLDSSIATLPPIALAGDVETPPLETLTESFSTTQLLLKTHILPVVRGGSNTTRQVDPHTGYTVCNLYHRACLNLYTLVQSYHVTRLVTAIKTLPPMELYHFVPSKTLNEFNTRLEEAGSELHLELEFGDDNDQDDDDRPAALRALQPDLDLANIGSEFDLSDVDRSRLPEDQHNRFKKAQNTSPKPQLFSESPTAAPFSPELQQQLALLRYLNPGAAIPQVITTSRPILRVETVYESHVLPIVNGDSTTYSTLSRPVGTTAYTTLFSTKVIPTLLTTYLTTSVPVQPTAPSFPGYFPAPYPQFPFVGIFEGQISIIQPEVYSHSWKARNGHPLKKLNPQMFSACSTHSTNTRVGRKKVGECVPATLVAVEQKDVPATLVAVERKDAPATLVAVERKEVPATPFLVDRALRLLSSGPRIPSLCFALVSRSVKFSRQVSLVSNVSPKYLALSAHLICSTNSRSGAGLWNYLFHVKSTAVLFSTLILVLQVVSHPSNCVNRVKCGPSTAINQNNDHIGLAMASQTPSTVLADSIFSLLEVEMIECVD</sequence>
<feature type="region of interest" description="Disordered" evidence="1">
    <location>
        <begin position="581"/>
        <end position="647"/>
    </location>
</feature>
<feature type="region of interest" description="Disordered" evidence="1">
    <location>
        <begin position="989"/>
        <end position="1010"/>
    </location>
</feature>
<feature type="domain" description="DUF4758" evidence="2">
    <location>
        <begin position="341"/>
        <end position="416"/>
    </location>
</feature>
<evidence type="ECO:0000313" key="3">
    <source>
        <dbReference type="EMBL" id="CAD7445104.1"/>
    </source>
</evidence>
<feature type="compositionally biased region" description="Polar residues" evidence="1">
    <location>
        <begin position="993"/>
        <end position="1007"/>
    </location>
</feature>
<dbReference type="PANTHER" id="PTHR39072:SF3">
    <property type="entry name" value="RE48511P"/>
    <property type="match status" value="1"/>
</dbReference>
<feature type="region of interest" description="Disordered" evidence="1">
    <location>
        <begin position="39"/>
        <end position="95"/>
    </location>
</feature>
<dbReference type="EMBL" id="OD567083">
    <property type="protein sequence ID" value="CAD7445104.1"/>
    <property type="molecule type" value="Genomic_DNA"/>
</dbReference>
<dbReference type="Pfam" id="PF15950">
    <property type="entry name" value="DUF4758"/>
    <property type="match status" value="1"/>
</dbReference>